<dbReference type="OrthoDB" id="749487at2759"/>
<keyword evidence="2" id="KW-0732">Signal</keyword>
<reference evidence="3 4" key="1">
    <citation type="submission" date="2019-06" db="EMBL/GenBank/DDBJ databases">
        <title>A chromosomal-level reference genome of Carpinus fangiana (Coryloideae, Betulaceae).</title>
        <authorList>
            <person name="Yang X."/>
            <person name="Wang Z."/>
            <person name="Zhang L."/>
            <person name="Hao G."/>
            <person name="Liu J."/>
            <person name="Yang Y."/>
        </authorList>
    </citation>
    <scope>NUCLEOTIDE SEQUENCE [LARGE SCALE GENOMIC DNA]</scope>
    <source>
        <strain evidence="3">Cfa_2016G</strain>
        <tissue evidence="3">Leaf</tissue>
    </source>
</reference>
<sequence>MRLAEFMILLCLLSLAFDASDAVARMTCTVSKCKFKRLHFRSKHLSEPEKYNNTSAEDKRVVPTGPNPLHNR</sequence>
<organism evidence="3 4">
    <name type="scientific">Carpinus fangiana</name>
    <dbReference type="NCBI Taxonomy" id="176857"/>
    <lineage>
        <taxon>Eukaryota</taxon>
        <taxon>Viridiplantae</taxon>
        <taxon>Streptophyta</taxon>
        <taxon>Embryophyta</taxon>
        <taxon>Tracheophyta</taxon>
        <taxon>Spermatophyta</taxon>
        <taxon>Magnoliopsida</taxon>
        <taxon>eudicotyledons</taxon>
        <taxon>Gunneridae</taxon>
        <taxon>Pentapetalae</taxon>
        <taxon>rosids</taxon>
        <taxon>fabids</taxon>
        <taxon>Fagales</taxon>
        <taxon>Betulaceae</taxon>
        <taxon>Carpinus</taxon>
    </lineage>
</organism>
<evidence type="ECO:0000256" key="2">
    <source>
        <dbReference type="SAM" id="SignalP"/>
    </source>
</evidence>
<feature type="signal peptide" evidence="2">
    <location>
        <begin position="1"/>
        <end position="22"/>
    </location>
</feature>
<proteinExistence type="predicted"/>
<evidence type="ECO:0000313" key="4">
    <source>
        <dbReference type="Proteomes" id="UP000327013"/>
    </source>
</evidence>
<dbReference type="AlphaFoldDB" id="A0A5N6R6X1"/>
<feature type="chain" id="PRO_5024398857" evidence="2">
    <location>
        <begin position="23"/>
        <end position="72"/>
    </location>
</feature>
<name>A0A5N6R6X1_9ROSI</name>
<dbReference type="Proteomes" id="UP000327013">
    <property type="component" value="Chromosome 5"/>
</dbReference>
<keyword evidence="4" id="KW-1185">Reference proteome</keyword>
<evidence type="ECO:0000313" key="3">
    <source>
        <dbReference type="EMBL" id="KAE8056740.1"/>
    </source>
</evidence>
<protein>
    <submittedName>
        <fullName evidence="3">Uncharacterized protein</fullName>
    </submittedName>
</protein>
<accession>A0A5N6R6X1</accession>
<feature type="compositionally biased region" description="Basic and acidic residues" evidence="1">
    <location>
        <begin position="46"/>
        <end position="61"/>
    </location>
</feature>
<gene>
    <name evidence="3" type="ORF">FH972_013485</name>
</gene>
<feature type="region of interest" description="Disordered" evidence="1">
    <location>
        <begin position="46"/>
        <end position="72"/>
    </location>
</feature>
<dbReference type="EMBL" id="CM017325">
    <property type="protein sequence ID" value="KAE8056740.1"/>
    <property type="molecule type" value="Genomic_DNA"/>
</dbReference>
<evidence type="ECO:0000256" key="1">
    <source>
        <dbReference type="SAM" id="MobiDB-lite"/>
    </source>
</evidence>